<dbReference type="Proteomes" id="UP001454036">
    <property type="component" value="Unassembled WGS sequence"/>
</dbReference>
<dbReference type="AlphaFoldDB" id="A0AAV3S162"/>
<sequence>MLTKQLTLRIDVSLQSQGQVEAENNFMTGEKRNLMLQFRNKLPQEIVTGIYNKAKELTSIEVELVDGSGQVVNSGPEASAAGEK</sequence>
<name>A0AAV3S162_LITER</name>
<keyword evidence="2" id="KW-1185">Reference proteome</keyword>
<gene>
    <name evidence="1" type="ORF">LIER_34168</name>
</gene>
<comment type="caution">
    <text evidence="1">The sequence shown here is derived from an EMBL/GenBank/DDBJ whole genome shotgun (WGS) entry which is preliminary data.</text>
</comment>
<evidence type="ECO:0000313" key="2">
    <source>
        <dbReference type="Proteomes" id="UP001454036"/>
    </source>
</evidence>
<evidence type="ECO:0000313" key="1">
    <source>
        <dbReference type="EMBL" id="GAA0186880.1"/>
    </source>
</evidence>
<accession>A0AAV3S162</accession>
<proteinExistence type="predicted"/>
<reference evidence="1 2" key="1">
    <citation type="submission" date="2024-01" db="EMBL/GenBank/DDBJ databases">
        <title>The complete chloroplast genome sequence of Lithospermum erythrorhizon: insights into the phylogenetic relationship among Boraginaceae species and the maternal lineages of purple gromwells.</title>
        <authorList>
            <person name="Okada T."/>
            <person name="Watanabe K."/>
        </authorList>
    </citation>
    <scope>NUCLEOTIDE SEQUENCE [LARGE SCALE GENOMIC DNA]</scope>
</reference>
<organism evidence="1 2">
    <name type="scientific">Lithospermum erythrorhizon</name>
    <name type="common">Purple gromwell</name>
    <name type="synonym">Lithospermum officinale var. erythrorhizon</name>
    <dbReference type="NCBI Taxonomy" id="34254"/>
    <lineage>
        <taxon>Eukaryota</taxon>
        <taxon>Viridiplantae</taxon>
        <taxon>Streptophyta</taxon>
        <taxon>Embryophyta</taxon>
        <taxon>Tracheophyta</taxon>
        <taxon>Spermatophyta</taxon>
        <taxon>Magnoliopsida</taxon>
        <taxon>eudicotyledons</taxon>
        <taxon>Gunneridae</taxon>
        <taxon>Pentapetalae</taxon>
        <taxon>asterids</taxon>
        <taxon>lamiids</taxon>
        <taxon>Boraginales</taxon>
        <taxon>Boraginaceae</taxon>
        <taxon>Boraginoideae</taxon>
        <taxon>Lithospermeae</taxon>
        <taxon>Lithospermum</taxon>
    </lineage>
</organism>
<dbReference type="EMBL" id="BAABME010014134">
    <property type="protein sequence ID" value="GAA0186880.1"/>
    <property type="molecule type" value="Genomic_DNA"/>
</dbReference>
<protein>
    <submittedName>
        <fullName evidence="1">Uncharacterized protein</fullName>
    </submittedName>
</protein>